<dbReference type="InterPro" id="IPR004299">
    <property type="entry name" value="MBOAT_fam"/>
</dbReference>
<evidence type="ECO:0000256" key="4">
    <source>
        <dbReference type="ARBA" id="ARBA00022679"/>
    </source>
</evidence>
<evidence type="ECO:0000256" key="1">
    <source>
        <dbReference type="ARBA" id="ARBA00004477"/>
    </source>
</evidence>
<evidence type="ECO:0000256" key="5">
    <source>
        <dbReference type="ARBA" id="ARBA00022692"/>
    </source>
</evidence>
<dbReference type="InParanoid" id="C3XU07"/>
<keyword evidence="7 12" id="KW-1133">Transmembrane helix</keyword>
<evidence type="ECO:0000256" key="8">
    <source>
        <dbReference type="ARBA" id="ARBA00023136"/>
    </source>
</evidence>
<feature type="active site" evidence="11">
    <location>
        <position position="378"/>
    </location>
</feature>
<accession>C3XU07</accession>
<evidence type="ECO:0000256" key="12">
    <source>
        <dbReference type="SAM" id="Phobius"/>
    </source>
</evidence>
<feature type="transmembrane region" description="Helical" evidence="12">
    <location>
        <begin position="115"/>
        <end position="139"/>
    </location>
</feature>
<feature type="transmembrane region" description="Helical" evidence="12">
    <location>
        <begin position="389"/>
        <end position="407"/>
    </location>
</feature>
<dbReference type="GO" id="GO:0004144">
    <property type="term" value="F:diacylglycerol O-acyltransferase activity"/>
    <property type="evidence" value="ECO:0007669"/>
    <property type="project" value="UniProtKB-ARBA"/>
</dbReference>
<dbReference type="eggNOG" id="KOG0380">
    <property type="taxonomic scope" value="Eukaryota"/>
</dbReference>
<dbReference type="Pfam" id="PF03062">
    <property type="entry name" value="MBOAT"/>
    <property type="match status" value="1"/>
</dbReference>
<dbReference type="GO" id="GO:0005789">
    <property type="term" value="C:endoplasmic reticulum membrane"/>
    <property type="evidence" value="ECO:0007669"/>
    <property type="project" value="UniProtKB-SubCell"/>
</dbReference>
<evidence type="ECO:0000256" key="6">
    <source>
        <dbReference type="ARBA" id="ARBA00022824"/>
    </source>
</evidence>
<evidence type="ECO:0000256" key="11">
    <source>
        <dbReference type="PIRSR" id="PIRSR000439-1"/>
    </source>
</evidence>
<evidence type="ECO:0000256" key="9">
    <source>
        <dbReference type="ARBA" id="ARBA00023315"/>
    </source>
</evidence>
<comment type="similarity">
    <text evidence="3 10">Belongs to the membrane-bound acyltransferase family. Sterol o-acyltransferase subfamily.</text>
</comment>
<evidence type="ECO:0000256" key="2">
    <source>
        <dbReference type="ARBA" id="ARBA00005189"/>
    </source>
</evidence>
<evidence type="ECO:0000256" key="7">
    <source>
        <dbReference type="ARBA" id="ARBA00022989"/>
    </source>
</evidence>
<gene>
    <name evidence="13" type="ORF">BRAFLDRAFT_280106</name>
</gene>
<dbReference type="AlphaFoldDB" id="C3XU07"/>
<comment type="subcellular location">
    <subcellularLocation>
        <location evidence="1 10">Endoplasmic reticulum membrane</location>
        <topology evidence="1 10">Multi-pass membrane protein</topology>
    </subcellularLocation>
</comment>
<dbReference type="InterPro" id="IPR014371">
    <property type="entry name" value="Oat_ACAT_DAG_ARE"/>
</dbReference>
<feature type="transmembrane region" description="Helical" evidence="12">
    <location>
        <begin position="245"/>
        <end position="266"/>
    </location>
</feature>
<comment type="pathway">
    <text evidence="2">Lipid metabolism.</text>
</comment>
<feature type="transmembrane region" description="Helical" evidence="12">
    <location>
        <begin position="364"/>
        <end position="383"/>
    </location>
</feature>
<organism>
    <name type="scientific">Branchiostoma floridae</name>
    <name type="common">Florida lancelet</name>
    <name type="synonym">Amphioxus</name>
    <dbReference type="NCBI Taxonomy" id="7739"/>
    <lineage>
        <taxon>Eukaryota</taxon>
        <taxon>Metazoa</taxon>
        <taxon>Chordata</taxon>
        <taxon>Cephalochordata</taxon>
        <taxon>Leptocardii</taxon>
        <taxon>Amphioxiformes</taxon>
        <taxon>Branchiostomatidae</taxon>
        <taxon>Branchiostoma</taxon>
    </lineage>
</organism>
<feature type="transmembrane region" description="Helical" evidence="12">
    <location>
        <begin position="419"/>
        <end position="437"/>
    </location>
</feature>
<keyword evidence="8 10" id="KW-0472">Membrane</keyword>
<evidence type="ECO:0000313" key="13">
    <source>
        <dbReference type="EMBL" id="EEN68381.1"/>
    </source>
</evidence>
<dbReference type="PIRSF" id="PIRSF000439">
    <property type="entry name" value="Oat_ACAT_DAG_ARE"/>
    <property type="match status" value="1"/>
</dbReference>
<dbReference type="EMBL" id="GG666464">
    <property type="protein sequence ID" value="EEN68381.1"/>
    <property type="molecule type" value="Genomic_DNA"/>
</dbReference>
<dbReference type="PANTHER" id="PTHR10408:SF7">
    <property type="entry name" value="DIACYLGLYCEROL O-ACYLTRANSFERASE 1"/>
    <property type="match status" value="1"/>
</dbReference>
<evidence type="ECO:0000256" key="3">
    <source>
        <dbReference type="ARBA" id="ARBA00009010"/>
    </source>
</evidence>
<protein>
    <recommendedName>
        <fullName evidence="10">O-acyltransferase</fullName>
    </recommendedName>
</protein>
<keyword evidence="5 12" id="KW-0812">Transmembrane</keyword>
<name>C3XU07_BRAFL</name>
<keyword evidence="9 10" id="KW-0012">Acyltransferase</keyword>
<dbReference type="STRING" id="7739.C3XU07"/>
<keyword evidence="6 10" id="KW-0256">Endoplasmic reticulum</keyword>
<feature type="transmembrane region" description="Helical" evidence="12">
    <location>
        <begin position="37"/>
        <end position="58"/>
    </location>
</feature>
<feature type="transmembrane region" description="Helical" evidence="12">
    <location>
        <begin position="78"/>
        <end position="103"/>
    </location>
</feature>
<keyword evidence="4 10" id="KW-0808">Transferase</keyword>
<feature type="transmembrane region" description="Helical" evidence="12">
    <location>
        <begin position="286"/>
        <end position="305"/>
    </location>
</feature>
<feature type="transmembrane region" description="Helical" evidence="12">
    <location>
        <begin position="145"/>
        <end position="167"/>
    </location>
</feature>
<dbReference type="PANTHER" id="PTHR10408">
    <property type="entry name" value="STEROL O-ACYLTRANSFERASE"/>
    <property type="match status" value="1"/>
</dbReference>
<sequence>MCKSCICQLIFLFDFRIHFPSESLFSTGSGYNNYRGVLNLCIVLLVLTTSRVALENLIKYGILIDPVSWVTIFVADPYNWPCVILIACSNIFILASFQLEILLLKGWLSEIVGRWMHVINCVAILVFPASVVLTTYVSLPAGASYALFVYTCVFLKTVSYIATNHWLRYQYKSSGQRKAGRRKPTKSVGDEQNLANGKLETQLVTYPDNLTLQDLYSFMLFPTLCYELNFPRTPRIRKRFLLKRLAEMVDLNMLFFCIIHQWIAPLLHNAIKPFVDMDLPMMVERIMKLAIPNHFIWLIFFYWFFHSNLNVLAEITQFADRTFYRDWWNSESVPYFWSNWNIPVYRWCKRHLYQPLMRRGYSKLLGQICVFATSAFFHEYLVSVPLRMFRWWAFMGMLMQVPFAVFVSKFLTGPYGNMAVWVSLIVGQPFAILMYLHDYYVINHLQPPVGQNITNAGL</sequence>
<evidence type="ECO:0000256" key="10">
    <source>
        <dbReference type="PIRNR" id="PIRNR000439"/>
    </source>
</evidence>
<proteinExistence type="inferred from homology"/>
<reference evidence="13" key="1">
    <citation type="journal article" date="2008" name="Nature">
        <title>The amphioxus genome and the evolution of the chordate karyotype.</title>
        <authorList>
            <consortium name="US DOE Joint Genome Institute (JGI-PGF)"/>
            <person name="Putnam N.H."/>
            <person name="Butts T."/>
            <person name="Ferrier D.E.K."/>
            <person name="Furlong R.F."/>
            <person name="Hellsten U."/>
            <person name="Kawashima T."/>
            <person name="Robinson-Rechavi M."/>
            <person name="Shoguchi E."/>
            <person name="Terry A."/>
            <person name="Yu J.-K."/>
            <person name="Benito-Gutierrez E.L."/>
            <person name="Dubchak I."/>
            <person name="Garcia-Fernandez J."/>
            <person name="Gibson-Brown J.J."/>
            <person name="Grigoriev I.V."/>
            <person name="Horton A.C."/>
            <person name="de Jong P.J."/>
            <person name="Jurka J."/>
            <person name="Kapitonov V.V."/>
            <person name="Kohara Y."/>
            <person name="Kuroki Y."/>
            <person name="Lindquist E."/>
            <person name="Lucas S."/>
            <person name="Osoegawa K."/>
            <person name="Pennacchio L.A."/>
            <person name="Salamov A.A."/>
            <person name="Satou Y."/>
            <person name="Sauka-Spengler T."/>
            <person name="Schmutz J."/>
            <person name="Shin-I T."/>
            <person name="Toyoda A."/>
            <person name="Bronner-Fraser M."/>
            <person name="Fujiyama A."/>
            <person name="Holland L.Z."/>
            <person name="Holland P.W.H."/>
            <person name="Satoh N."/>
            <person name="Rokhsar D.S."/>
        </authorList>
    </citation>
    <scope>NUCLEOTIDE SEQUENCE [LARGE SCALE GENOMIC DNA]</scope>
    <source>
        <strain evidence="13">S238N-H82</strain>
        <tissue evidence="13">Testes</tissue>
    </source>
</reference>